<dbReference type="PROSITE" id="PS51194">
    <property type="entry name" value="HELICASE_CTER"/>
    <property type="match status" value="1"/>
</dbReference>
<keyword evidence="9" id="KW-0547">Nucleotide-binding</keyword>
<dbReference type="GO" id="GO:0004386">
    <property type="term" value="F:helicase activity"/>
    <property type="evidence" value="ECO:0007669"/>
    <property type="project" value="UniProtKB-KW"/>
</dbReference>
<feature type="domain" description="RING-type" evidence="7">
    <location>
        <begin position="949"/>
        <end position="992"/>
    </location>
</feature>
<dbReference type="SUPFAM" id="SSF57850">
    <property type="entry name" value="RING/U-box"/>
    <property type="match status" value="1"/>
</dbReference>
<dbReference type="PROSITE" id="PS00518">
    <property type="entry name" value="ZF_RING_1"/>
    <property type="match status" value="1"/>
</dbReference>
<dbReference type="Pfam" id="PF21325">
    <property type="entry name" value="SHPRH_helical-1st"/>
    <property type="match status" value="1"/>
</dbReference>
<dbReference type="SMART" id="SM00490">
    <property type="entry name" value="HELICc"/>
    <property type="match status" value="1"/>
</dbReference>
<dbReference type="InterPro" id="IPR011011">
    <property type="entry name" value="Znf_FYVE_PHD"/>
</dbReference>
<dbReference type="InterPro" id="IPR049730">
    <property type="entry name" value="SNF2/RAD54-like_C"/>
</dbReference>
<sequence>TLRPYQSQAVKWMIHREKYSHLEQFLLGGEKVELPSGGILADEMGLGKTIEVLACILNNPSDVRTGNLPGRKKHKKSRKRKRKIRYYSSEEEEEEEEEDEDSEEEYAKRIRIDETIESVIANSCSNSNGTRRPVKKVGINQDKYTLLRRWYEDSLSSVSTVPQPKPLRGTESQLRCYCDRTPDDDATAQCCSCGHTLHLVCAGLDYEPEEGSFFCSECWTKRDPVPSRATFIVTPSSIFQQWISEIDNHIKGTKLKVLLYDGVKGNKYIQPVELADNDVVITTYQVLQNELNYTDTESVEPRVLRYAKKFYTAKSPLPCVHWWRLCLDEAQMVEGVSTRIATMTRQLRATHRWAVTGTPTQKSIHDLFGLIQYLQVIPYSKATAWYKLAENKDNLFSLLGRLLWRSNKIDVYHMLGVPDQSVITHWLSFSPIEGYFYQRMHRECSGKFRDKLFRLDDLNVSLNAVDRRLTHQLMIPLIKLRQACIHPQAVRGRYITGSGKHMITMDELMTNMIAKAKLEVEGALRTVVSCYNGKAALKIILKDWPGAAKHYRLVLQFAEEFKELASVDTLQMIHTLFNLAEILSEHSENIPPTLRDDKLLEEASALEQTFLQKYDKKLKNTRVSVAKMTALVAEQCGGRTLGYSSWWVHVLNWSSDREDILERIKSDLEDNKTTGQVSLSSKIRSIPAVHKEISIWLANADSLRLDVIVALRKLELIPKGELTMAASDCHLTATKKKNKNVKFTCPLCCAESSLTKYEASIFSINKQNLKPGGSVCADEDDDDYFDADNKVVAGLKEVEVHTTKKESNWKPSQHERILKVLSTYARLKKMPVEWVEESQCHLTLLETVRKEFKWLRAEWMALSHTISIRDELSMAKLRLRLPTALEEMQFQNKKIPLDSFIVRFVEIDAQMSKFEWDATEALIKLRKKAGTLQYLQNLKNNGSVSQEACPVCHEALNEKWSVMECGHCVCFQCIPTLLDMGMSSEVECPLCRMRTGKGDLSYVVANREASSVLEEGSDIKVKGSFSTKVEAVTAQLLQLRQTDPDVKVLIFSTWEKVLDLLCSALESNEISYRRFSSLPKYKNGLQQFKTKPVTALLLPLRLGGKGLNIVEATHVFLVEPILNPADELQAAGRVHRIGQTKPTFVHRFVVEKTIEERMVSSLEGISSEKNLTLKQLDDLFILGGVKEG</sequence>
<dbReference type="InterPro" id="IPR001650">
    <property type="entry name" value="Helicase_C-like"/>
</dbReference>
<accession>A0A023F0L6</accession>
<protein>
    <submittedName>
        <fullName evidence="9">Putative dead box-containing helicase-like transcription factor/dna repair protein</fullName>
    </submittedName>
</protein>
<organism evidence="9">
    <name type="scientific">Triatoma infestans</name>
    <name type="common">Assassin bug</name>
    <dbReference type="NCBI Taxonomy" id="30076"/>
    <lineage>
        <taxon>Eukaryota</taxon>
        <taxon>Metazoa</taxon>
        <taxon>Ecdysozoa</taxon>
        <taxon>Arthropoda</taxon>
        <taxon>Hexapoda</taxon>
        <taxon>Insecta</taxon>
        <taxon>Pterygota</taxon>
        <taxon>Neoptera</taxon>
        <taxon>Paraneoptera</taxon>
        <taxon>Hemiptera</taxon>
        <taxon>Heteroptera</taxon>
        <taxon>Panheteroptera</taxon>
        <taxon>Cimicomorpha</taxon>
        <taxon>Reduviidae</taxon>
        <taxon>Triatominae</taxon>
        <taxon>Triatoma</taxon>
    </lineage>
</organism>
<dbReference type="SMART" id="SM00487">
    <property type="entry name" value="DEXDc"/>
    <property type="match status" value="1"/>
</dbReference>
<dbReference type="InterPro" id="IPR014001">
    <property type="entry name" value="Helicase_ATP-bd"/>
</dbReference>
<dbReference type="GO" id="GO:0005524">
    <property type="term" value="F:ATP binding"/>
    <property type="evidence" value="ECO:0007669"/>
    <property type="project" value="InterPro"/>
</dbReference>
<dbReference type="Pfam" id="PF00176">
    <property type="entry name" value="SNF2-rel_dom"/>
    <property type="match status" value="1"/>
</dbReference>
<dbReference type="PROSITE" id="PS50089">
    <property type="entry name" value="ZF_RING_2"/>
    <property type="match status" value="1"/>
</dbReference>
<dbReference type="EMBL" id="GBBI01004203">
    <property type="protein sequence ID" value="JAC14509.1"/>
    <property type="molecule type" value="mRNA"/>
</dbReference>
<keyword evidence="2 5" id="KW-0863">Zinc-finger</keyword>
<dbReference type="Pfam" id="PF21324">
    <property type="entry name" value="SHPRH_helical-2nd"/>
    <property type="match status" value="1"/>
</dbReference>
<evidence type="ECO:0000259" key="7">
    <source>
        <dbReference type="PROSITE" id="PS50089"/>
    </source>
</evidence>
<dbReference type="Gene3D" id="3.30.40.10">
    <property type="entry name" value="Zinc/RING finger domain, C3HC4 (zinc finger)"/>
    <property type="match status" value="2"/>
</dbReference>
<feature type="domain" description="Helicase C-terminal" evidence="8">
    <location>
        <begin position="1038"/>
        <end position="1180"/>
    </location>
</feature>
<dbReference type="InterPro" id="IPR048686">
    <property type="entry name" value="SHPRH_helical_1st"/>
</dbReference>
<feature type="non-terminal residue" evidence="9">
    <location>
        <position position="1"/>
    </location>
</feature>
<dbReference type="Pfam" id="PF00097">
    <property type="entry name" value="zf-C3HC4"/>
    <property type="match status" value="1"/>
</dbReference>
<dbReference type="PANTHER" id="PTHR45865:SF1">
    <property type="entry name" value="E3 UBIQUITIN-PROTEIN LIGASE SHPRH"/>
    <property type="match status" value="1"/>
</dbReference>
<name>A0A023F0L6_TRIIF</name>
<evidence type="ECO:0000259" key="8">
    <source>
        <dbReference type="PROSITE" id="PS51194"/>
    </source>
</evidence>
<dbReference type="InterPro" id="IPR027417">
    <property type="entry name" value="P-loop_NTPase"/>
</dbReference>
<dbReference type="InterPro" id="IPR000330">
    <property type="entry name" value="SNF2_N"/>
</dbReference>
<evidence type="ECO:0000256" key="3">
    <source>
        <dbReference type="ARBA" id="ARBA00022801"/>
    </source>
</evidence>
<dbReference type="Pfam" id="PF00271">
    <property type="entry name" value="Helicase_C"/>
    <property type="match status" value="1"/>
</dbReference>
<dbReference type="GO" id="GO:0061630">
    <property type="term" value="F:ubiquitin protein ligase activity"/>
    <property type="evidence" value="ECO:0007669"/>
    <property type="project" value="TreeGrafter"/>
</dbReference>
<keyword evidence="9" id="KW-0347">Helicase</keyword>
<dbReference type="GO" id="GO:0016787">
    <property type="term" value="F:hydrolase activity"/>
    <property type="evidence" value="ECO:0007669"/>
    <property type="project" value="UniProtKB-KW"/>
</dbReference>
<evidence type="ECO:0000256" key="4">
    <source>
        <dbReference type="ARBA" id="ARBA00022833"/>
    </source>
</evidence>
<proteinExistence type="evidence at transcript level"/>
<evidence type="ECO:0000313" key="9">
    <source>
        <dbReference type="EMBL" id="JAC14509.1"/>
    </source>
</evidence>
<evidence type="ECO:0000256" key="5">
    <source>
        <dbReference type="PROSITE-ProRule" id="PRU00175"/>
    </source>
</evidence>
<dbReference type="GO" id="GO:0005634">
    <property type="term" value="C:nucleus"/>
    <property type="evidence" value="ECO:0007669"/>
    <property type="project" value="TreeGrafter"/>
</dbReference>
<keyword evidence="4" id="KW-0862">Zinc</keyword>
<keyword evidence="3" id="KW-0378">Hydrolase</keyword>
<dbReference type="Gene3D" id="3.40.50.300">
    <property type="entry name" value="P-loop containing nucleotide triphosphate hydrolases"/>
    <property type="match status" value="1"/>
</dbReference>
<dbReference type="SMART" id="SM00184">
    <property type="entry name" value="RING"/>
    <property type="match status" value="1"/>
</dbReference>
<dbReference type="InterPro" id="IPR018957">
    <property type="entry name" value="Znf_C3HC4_RING-type"/>
</dbReference>
<keyword evidence="9" id="KW-0067">ATP-binding</keyword>
<reference evidence="9" key="1">
    <citation type="journal article" date="2014" name="PLoS Negl. Trop. Dis.">
        <title>An updated insight into the Sialotranscriptome of Triatoma infestans: developmental stage and geographic variations.</title>
        <authorList>
            <person name="Schwarz A."/>
            <person name="Medrano-Mercado N."/>
            <person name="Schaub G.A."/>
            <person name="Struchiner C.J."/>
            <person name="Bargues M.D."/>
            <person name="Levy M.Z."/>
            <person name="Ribeiro J.M."/>
        </authorList>
    </citation>
    <scope>NUCLEOTIDE SEQUENCE</scope>
    <source>
        <strain evidence="9">Chile</strain>
        <tissue evidence="9">Salivary glands</tissue>
    </source>
</reference>
<dbReference type="GO" id="GO:0008270">
    <property type="term" value="F:zinc ion binding"/>
    <property type="evidence" value="ECO:0007669"/>
    <property type="project" value="UniProtKB-KW"/>
</dbReference>
<keyword evidence="1" id="KW-0479">Metal-binding</keyword>
<evidence type="ECO:0000256" key="6">
    <source>
        <dbReference type="SAM" id="MobiDB-lite"/>
    </source>
</evidence>
<feature type="region of interest" description="Disordered" evidence="6">
    <location>
        <begin position="87"/>
        <end position="106"/>
    </location>
</feature>
<feature type="compositionally biased region" description="Acidic residues" evidence="6">
    <location>
        <begin position="89"/>
        <end position="104"/>
    </location>
</feature>
<dbReference type="SUPFAM" id="SSF57903">
    <property type="entry name" value="FYVE/PHD zinc finger"/>
    <property type="match status" value="1"/>
</dbReference>
<dbReference type="InterPro" id="IPR052583">
    <property type="entry name" value="ATP-helicase/E3_Ub-Ligase"/>
</dbReference>
<dbReference type="InterPro" id="IPR017907">
    <property type="entry name" value="Znf_RING_CS"/>
</dbReference>
<dbReference type="InterPro" id="IPR038718">
    <property type="entry name" value="SNF2-like_sf"/>
</dbReference>
<dbReference type="GO" id="GO:0006974">
    <property type="term" value="P:DNA damage response"/>
    <property type="evidence" value="ECO:0007669"/>
    <property type="project" value="TreeGrafter"/>
</dbReference>
<dbReference type="InterPro" id="IPR001841">
    <property type="entry name" value="Znf_RING"/>
</dbReference>
<dbReference type="AlphaFoldDB" id="A0A023F0L6"/>
<dbReference type="InterPro" id="IPR013083">
    <property type="entry name" value="Znf_RING/FYVE/PHD"/>
</dbReference>
<dbReference type="GO" id="GO:0000209">
    <property type="term" value="P:protein polyubiquitination"/>
    <property type="evidence" value="ECO:0007669"/>
    <property type="project" value="TreeGrafter"/>
</dbReference>
<dbReference type="CDD" id="cd18793">
    <property type="entry name" value="SF2_C_SNF"/>
    <property type="match status" value="1"/>
</dbReference>
<dbReference type="PANTHER" id="PTHR45865">
    <property type="entry name" value="E3 UBIQUITIN-PROTEIN LIGASE SHPRH FAMILY MEMBER"/>
    <property type="match status" value="1"/>
</dbReference>
<evidence type="ECO:0000256" key="1">
    <source>
        <dbReference type="ARBA" id="ARBA00022723"/>
    </source>
</evidence>
<evidence type="ECO:0000256" key="2">
    <source>
        <dbReference type="ARBA" id="ARBA00022771"/>
    </source>
</evidence>
<dbReference type="Gene3D" id="3.40.50.10810">
    <property type="entry name" value="Tandem AAA-ATPase domain"/>
    <property type="match status" value="2"/>
</dbReference>
<dbReference type="SUPFAM" id="SSF52540">
    <property type="entry name" value="P-loop containing nucleoside triphosphate hydrolases"/>
    <property type="match status" value="2"/>
</dbReference>
<dbReference type="InterPro" id="IPR048695">
    <property type="entry name" value="SHPRH_helical_2nd"/>
</dbReference>